<proteinExistence type="predicted"/>
<accession>A0A8R1U8A2</accession>
<dbReference type="PANTHER" id="PTHR46178">
    <property type="entry name" value="SEVEN TM RECEPTOR"/>
    <property type="match status" value="1"/>
</dbReference>
<dbReference type="Proteomes" id="UP000005239">
    <property type="component" value="Unassembled WGS sequence"/>
</dbReference>
<protein>
    <submittedName>
        <fullName evidence="1">G protein-coupled receptor</fullName>
    </submittedName>
</protein>
<dbReference type="Pfam" id="PF10326">
    <property type="entry name" value="7TM_GPCR_Str"/>
    <property type="match status" value="1"/>
</dbReference>
<evidence type="ECO:0000313" key="1">
    <source>
        <dbReference type="EnsemblMetazoa" id="PPA11412.1"/>
    </source>
</evidence>
<organism evidence="1 2">
    <name type="scientific">Pristionchus pacificus</name>
    <name type="common">Parasitic nematode worm</name>
    <dbReference type="NCBI Taxonomy" id="54126"/>
    <lineage>
        <taxon>Eukaryota</taxon>
        <taxon>Metazoa</taxon>
        <taxon>Ecdysozoa</taxon>
        <taxon>Nematoda</taxon>
        <taxon>Chromadorea</taxon>
        <taxon>Rhabditida</taxon>
        <taxon>Rhabditina</taxon>
        <taxon>Diplogasteromorpha</taxon>
        <taxon>Diplogasteroidea</taxon>
        <taxon>Neodiplogasteridae</taxon>
        <taxon>Pristionchus</taxon>
    </lineage>
</organism>
<reference evidence="2" key="1">
    <citation type="journal article" date="2008" name="Nat. Genet.">
        <title>The Pristionchus pacificus genome provides a unique perspective on nematode lifestyle and parasitism.</title>
        <authorList>
            <person name="Dieterich C."/>
            <person name="Clifton S.W."/>
            <person name="Schuster L.N."/>
            <person name="Chinwalla A."/>
            <person name="Delehaunty K."/>
            <person name="Dinkelacker I."/>
            <person name="Fulton L."/>
            <person name="Fulton R."/>
            <person name="Godfrey J."/>
            <person name="Minx P."/>
            <person name="Mitreva M."/>
            <person name="Roeseler W."/>
            <person name="Tian H."/>
            <person name="Witte H."/>
            <person name="Yang S.P."/>
            <person name="Wilson R.K."/>
            <person name="Sommer R.J."/>
        </authorList>
    </citation>
    <scope>NUCLEOTIDE SEQUENCE [LARGE SCALE GENOMIC DNA]</scope>
    <source>
        <strain evidence="2">PS312</strain>
    </source>
</reference>
<reference evidence="1" key="2">
    <citation type="submission" date="2022-06" db="UniProtKB">
        <authorList>
            <consortium name="EnsemblMetazoa"/>
        </authorList>
    </citation>
    <scope>IDENTIFICATION</scope>
    <source>
        <strain evidence="1">PS312</strain>
    </source>
</reference>
<dbReference type="AlphaFoldDB" id="A0A2A6CK82"/>
<dbReference type="InterPro" id="IPR019428">
    <property type="entry name" value="7TM_GPCR_serpentine_rcpt_Str"/>
</dbReference>
<accession>A0A2A6CK82</accession>
<name>A0A2A6CK82_PRIPA</name>
<keyword evidence="2" id="KW-1185">Reference proteome</keyword>
<dbReference type="PANTHER" id="PTHR46178:SF9">
    <property type="entry name" value="SEVEN TM RECEPTOR"/>
    <property type="match status" value="1"/>
</dbReference>
<dbReference type="EnsemblMetazoa" id="PPA11412.1">
    <property type="protein sequence ID" value="PPA11412.1"/>
    <property type="gene ID" value="WBGene00100966"/>
</dbReference>
<gene>
    <name evidence="1" type="primary">WBGene00100966</name>
</gene>
<sequence length="463" mass="52265">MTLTEVYSNFCIILLILSVILNGILSYAVRQRSKRIGSYRYFTYTFVIVDILYSFTMAVLAPWFVVSPGILTFFPTSSFWRNHRLILVGFYLWWSTFSGVLVLITLSFVYRYALLCSKKIISFFEDRCNILILIVSCLLFVILWAADCVNLMFNYSPGLREKMKEKLSDDFEIDFLTVIYTGFDLSTCNVSLTMIGLGYVMILMYAMIGVTIYCAISINRAIASDAISAKSKVLHAKSLKMLIAQAVNPTIFLYTPPFIDSFGLIFSAFPAQVITFVKKMRLLFLLFVSFAVVFSLKCYDGVVSWGMSPKDAKLTLKNCDENCCQVTWSMPGTIYSCGRRCPKAGQFVKGEKCEQAPTDSSWCFCNGLVGQCKPNNASSSRHLILSYRGHFTQMLRWAHSMGTRIGRTWIDTDRLSLPGTIYSCGERCPQSKEFVRGEKCESAPVDSSWCYCTGPTGKCKPKA</sequence>
<evidence type="ECO:0000313" key="2">
    <source>
        <dbReference type="Proteomes" id="UP000005239"/>
    </source>
</evidence>